<name>A0ABS9Z7K1_9HYPH</name>
<comment type="caution">
    <text evidence="1">The sequence shown here is derived from an EMBL/GenBank/DDBJ whole genome shotgun (WGS) entry which is preliminary data.</text>
</comment>
<keyword evidence="2" id="KW-1185">Reference proteome</keyword>
<protein>
    <submittedName>
        <fullName evidence="1">Uncharacterized protein</fullName>
    </submittedName>
</protein>
<dbReference type="RefSeq" id="WP_243067541.1">
    <property type="nucleotide sequence ID" value="NZ_JAIVFK010000009.1"/>
</dbReference>
<accession>A0ABS9Z7K1</accession>
<gene>
    <name evidence="1" type="ORF">K2U94_12610</name>
</gene>
<evidence type="ECO:0000313" key="2">
    <source>
        <dbReference type="Proteomes" id="UP001139104"/>
    </source>
</evidence>
<dbReference type="EMBL" id="JAIVFP010000001">
    <property type="protein sequence ID" value="MCI4683598.1"/>
    <property type="molecule type" value="Genomic_DNA"/>
</dbReference>
<organism evidence="1 2">
    <name type="scientific">Candidatus Rhodoblastus alkanivorans</name>
    <dbReference type="NCBI Taxonomy" id="2954117"/>
    <lineage>
        <taxon>Bacteria</taxon>
        <taxon>Pseudomonadati</taxon>
        <taxon>Pseudomonadota</taxon>
        <taxon>Alphaproteobacteria</taxon>
        <taxon>Hyphomicrobiales</taxon>
        <taxon>Rhodoblastaceae</taxon>
        <taxon>Rhodoblastus</taxon>
    </lineage>
</organism>
<evidence type="ECO:0000313" key="1">
    <source>
        <dbReference type="EMBL" id="MCI4683598.1"/>
    </source>
</evidence>
<proteinExistence type="predicted"/>
<sequence>MSLITLLPPLWSRLVDPVLVAHANGDLTKLNVHPPARERLFRKWSAWRKFSAA</sequence>
<dbReference type="Proteomes" id="UP001139104">
    <property type="component" value="Unassembled WGS sequence"/>
</dbReference>
<reference evidence="1" key="1">
    <citation type="journal article" date="2022" name="ISME J.">
        <title>Identification of active gaseous-alkane degraders at natural gas seeps.</title>
        <authorList>
            <person name="Farhan Ul Haque M."/>
            <person name="Hernandez M."/>
            <person name="Crombie A.T."/>
            <person name="Murrell J.C."/>
        </authorList>
    </citation>
    <scope>NUCLEOTIDE SEQUENCE</scope>
    <source>
        <strain evidence="1">PC2</strain>
    </source>
</reference>